<reference evidence="2" key="1">
    <citation type="submission" date="2022-04" db="EMBL/GenBank/DDBJ databases">
        <authorList>
            <person name="Criscuolo A."/>
        </authorList>
    </citation>
    <scope>NUCLEOTIDE SEQUENCE</scope>
    <source>
        <strain evidence="2">CIP111895</strain>
    </source>
</reference>
<dbReference type="Proteomes" id="UP000838308">
    <property type="component" value="Unassembled WGS sequence"/>
</dbReference>
<evidence type="ECO:0000313" key="2">
    <source>
        <dbReference type="EMBL" id="CAH2715946.1"/>
    </source>
</evidence>
<evidence type="ECO:0000313" key="3">
    <source>
        <dbReference type="Proteomes" id="UP000838308"/>
    </source>
</evidence>
<evidence type="ECO:0000256" key="1">
    <source>
        <dbReference type="SAM" id="MobiDB-lite"/>
    </source>
</evidence>
<evidence type="ECO:0008006" key="4">
    <source>
        <dbReference type="Google" id="ProtNLM"/>
    </source>
</evidence>
<keyword evidence="3" id="KW-1185">Reference proteome</keyword>
<dbReference type="EMBL" id="CALBWS010000021">
    <property type="protein sequence ID" value="CAH2715946.1"/>
    <property type="molecule type" value="Genomic_DNA"/>
</dbReference>
<organism evidence="2 3">
    <name type="scientific">Neobacillus rhizosphaerae</name>
    <dbReference type="NCBI Taxonomy" id="2880965"/>
    <lineage>
        <taxon>Bacteria</taxon>
        <taxon>Bacillati</taxon>
        <taxon>Bacillota</taxon>
        <taxon>Bacilli</taxon>
        <taxon>Bacillales</taxon>
        <taxon>Bacillaceae</taxon>
        <taxon>Neobacillus</taxon>
    </lineage>
</organism>
<proteinExistence type="predicted"/>
<protein>
    <recommendedName>
        <fullName evidence="4">Exosporium protein C</fullName>
    </recommendedName>
</protein>
<comment type="caution">
    <text evidence="2">The sequence shown here is derived from an EMBL/GenBank/DDBJ whole genome shotgun (WGS) entry which is preliminary data.</text>
</comment>
<name>A0ABN8KQG4_9BACI</name>
<gene>
    <name evidence="2" type="ORF">BACCIP111895_03130</name>
</gene>
<accession>A0ABN8KQG4</accession>
<sequence length="263" mass="30850">MVRIIDYQATEPVRKVNQIRPRNIPHSPKKVVLATIRITIPRNNANNNHVELIATVGVRGVTGTSQLLFKIFRDGKEIFSSQDGVESDPTSEVNYTETFQAIDMNVGQGAHTYQVTAENITNGTEAAVVGPISFSGLAIAPSDKDHDSDQDQSTSRDRITSRDRDRNRDMERNTSRDRDRDRDMERNTSRDRDRDRERNTNRDRDRDMERNTSRDRDRDRDMDRNTNRDRDRDRERNTRRSMNRDQDRERNMRSGFDNIFRMF</sequence>
<feature type="region of interest" description="Disordered" evidence="1">
    <location>
        <begin position="139"/>
        <end position="263"/>
    </location>
</feature>
<feature type="compositionally biased region" description="Basic and acidic residues" evidence="1">
    <location>
        <begin position="142"/>
        <end position="252"/>
    </location>
</feature>